<accession>A0A4R6GM35</accession>
<dbReference type="RefSeq" id="WP_133466816.1">
    <property type="nucleotide sequence ID" value="NZ_SNWI01000012.1"/>
</dbReference>
<dbReference type="AlphaFoldDB" id="A0A4R6GM35"/>
<dbReference type="Proteomes" id="UP000294848">
    <property type="component" value="Unassembled WGS sequence"/>
</dbReference>
<name>A0A4R6GM35_9BACT</name>
<keyword evidence="1" id="KW-1133">Transmembrane helix</keyword>
<protein>
    <submittedName>
        <fullName evidence="2">Cbb3-type cytochrome oxidase component FixQ</fullName>
    </submittedName>
</protein>
<keyword evidence="1" id="KW-0472">Membrane</keyword>
<proteinExistence type="predicted"/>
<keyword evidence="1" id="KW-0812">Transmembrane</keyword>
<sequence>MIKEHLQSIIGVELYAIVGFLIFFVFFILVTIHTIRMDKSRVKRLSEIPLDDDVQPNLH</sequence>
<evidence type="ECO:0000313" key="2">
    <source>
        <dbReference type="EMBL" id="TDN96259.1"/>
    </source>
</evidence>
<evidence type="ECO:0000256" key="1">
    <source>
        <dbReference type="SAM" id="Phobius"/>
    </source>
</evidence>
<organism evidence="2 3">
    <name type="scientific">Sunxiuqinia elliptica</name>
    <dbReference type="NCBI Taxonomy" id="655355"/>
    <lineage>
        <taxon>Bacteria</taxon>
        <taxon>Pseudomonadati</taxon>
        <taxon>Bacteroidota</taxon>
        <taxon>Bacteroidia</taxon>
        <taxon>Marinilabiliales</taxon>
        <taxon>Prolixibacteraceae</taxon>
        <taxon>Sunxiuqinia</taxon>
    </lineage>
</organism>
<comment type="caution">
    <text evidence="2">The sequence shown here is derived from an EMBL/GenBank/DDBJ whole genome shotgun (WGS) entry which is preliminary data.</text>
</comment>
<gene>
    <name evidence="2" type="ORF">DET52_11286</name>
</gene>
<feature type="transmembrane region" description="Helical" evidence="1">
    <location>
        <begin position="14"/>
        <end position="35"/>
    </location>
</feature>
<evidence type="ECO:0000313" key="3">
    <source>
        <dbReference type="Proteomes" id="UP000294848"/>
    </source>
</evidence>
<dbReference type="EMBL" id="SNWI01000012">
    <property type="protein sequence ID" value="TDN96259.1"/>
    <property type="molecule type" value="Genomic_DNA"/>
</dbReference>
<reference evidence="2 3" key="1">
    <citation type="submission" date="2019-03" db="EMBL/GenBank/DDBJ databases">
        <title>Freshwater and sediment microbial communities from various areas in North America, analyzing microbe dynamics in response to fracking.</title>
        <authorList>
            <person name="Lamendella R."/>
        </authorList>
    </citation>
    <scope>NUCLEOTIDE SEQUENCE [LARGE SCALE GENOMIC DNA]</scope>
    <source>
        <strain evidence="2 3">114D</strain>
    </source>
</reference>